<reference evidence="3 4" key="1">
    <citation type="journal article" date="2019" name="New Phytol.">
        <title>Comparative genomics reveals unique wood-decay strategies and fruiting body development in the Schizophyllaceae.</title>
        <authorList>
            <person name="Almasi E."/>
            <person name="Sahu N."/>
            <person name="Krizsan K."/>
            <person name="Balint B."/>
            <person name="Kovacs G.M."/>
            <person name="Kiss B."/>
            <person name="Cseklye J."/>
            <person name="Drula E."/>
            <person name="Henrissat B."/>
            <person name="Nagy I."/>
            <person name="Chovatia M."/>
            <person name="Adam C."/>
            <person name="LaButti K."/>
            <person name="Lipzen A."/>
            <person name="Riley R."/>
            <person name="Grigoriev I.V."/>
            <person name="Nagy L.G."/>
        </authorList>
    </citation>
    <scope>NUCLEOTIDE SEQUENCE [LARGE SCALE GENOMIC DNA]</scope>
    <source>
        <strain evidence="3 4">NL-1724</strain>
    </source>
</reference>
<dbReference type="Proteomes" id="UP000320762">
    <property type="component" value="Unassembled WGS sequence"/>
</dbReference>
<feature type="region of interest" description="Disordered" evidence="1">
    <location>
        <begin position="1"/>
        <end position="21"/>
    </location>
</feature>
<dbReference type="EMBL" id="VDMD01000014">
    <property type="protein sequence ID" value="TRM62031.1"/>
    <property type="molecule type" value="Genomic_DNA"/>
</dbReference>
<dbReference type="STRING" id="97359.A0A550CB54"/>
<dbReference type="AlphaFoldDB" id="A0A550CB54"/>
<dbReference type="SUPFAM" id="SSF54695">
    <property type="entry name" value="POZ domain"/>
    <property type="match status" value="1"/>
</dbReference>
<dbReference type="InterPro" id="IPR000210">
    <property type="entry name" value="BTB/POZ_dom"/>
</dbReference>
<gene>
    <name evidence="3" type="ORF">BD626DRAFT_433440</name>
</gene>
<name>A0A550CB54_9AGAR</name>
<accession>A0A550CB54</accession>
<evidence type="ECO:0000256" key="1">
    <source>
        <dbReference type="SAM" id="MobiDB-lite"/>
    </source>
</evidence>
<dbReference type="PROSITE" id="PS50097">
    <property type="entry name" value="BTB"/>
    <property type="match status" value="1"/>
</dbReference>
<protein>
    <recommendedName>
        <fullName evidence="2">BTB domain-containing protein</fullName>
    </recommendedName>
</protein>
<dbReference type="InterPro" id="IPR011333">
    <property type="entry name" value="SKP1/BTB/POZ_sf"/>
</dbReference>
<sequence length="340" mass="38544">MNQPELCERAAKRQRTDEGETSVIDEVEASAAAATRHSKHWYRDGSIVLHVDDVLFRVHQTTLERLSDFFKDLFGVPQPEGEEQVEGCLVVRLGGDKCVDWVHLLDAMYDNLYFDSLASQTLGDSFPSTSSILRLATKYLIIAYRRKCITILSRHFPSRAIFQPKDFNRGITPNQCGDMISLGRELNLLALLPSAYLLLVTYPAANPTETADVVYSVVSISPHDKNDIYHGTLGLITAQADALFPFAHTFTPPDDCEQGDCSPCPSFAPLHRQPCVIHFFNKGEFTALKSTICEVCRKKLKEIYREGRQKTWERLPEIFRLGKDWDELRRIQDNDGTMDL</sequence>
<evidence type="ECO:0000313" key="4">
    <source>
        <dbReference type="Proteomes" id="UP000320762"/>
    </source>
</evidence>
<evidence type="ECO:0000313" key="3">
    <source>
        <dbReference type="EMBL" id="TRM62031.1"/>
    </source>
</evidence>
<organism evidence="3 4">
    <name type="scientific">Schizophyllum amplum</name>
    <dbReference type="NCBI Taxonomy" id="97359"/>
    <lineage>
        <taxon>Eukaryota</taxon>
        <taxon>Fungi</taxon>
        <taxon>Dikarya</taxon>
        <taxon>Basidiomycota</taxon>
        <taxon>Agaricomycotina</taxon>
        <taxon>Agaricomycetes</taxon>
        <taxon>Agaricomycetidae</taxon>
        <taxon>Agaricales</taxon>
        <taxon>Schizophyllaceae</taxon>
        <taxon>Schizophyllum</taxon>
    </lineage>
</organism>
<proteinExistence type="predicted"/>
<keyword evidence="4" id="KW-1185">Reference proteome</keyword>
<comment type="caution">
    <text evidence="3">The sequence shown here is derived from an EMBL/GenBank/DDBJ whole genome shotgun (WGS) entry which is preliminary data.</text>
</comment>
<feature type="domain" description="BTB" evidence="2">
    <location>
        <begin position="45"/>
        <end position="111"/>
    </location>
</feature>
<dbReference type="OrthoDB" id="3218112at2759"/>
<dbReference type="Gene3D" id="3.30.710.10">
    <property type="entry name" value="Potassium Channel Kv1.1, Chain A"/>
    <property type="match status" value="1"/>
</dbReference>
<feature type="compositionally biased region" description="Basic and acidic residues" evidence="1">
    <location>
        <begin position="1"/>
        <end position="18"/>
    </location>
</feature>
<evidence type="ECO:0000259" key="2">
    <source>
        <dbReference type="PROSITE" id="PS50097"/>
    </source>
</evidence>